<evidence type="ECO:0000313" key="2">
    <source>
        <dbReference type="EMBL" id="GAA3193944.1"/>
    </source>
</evidence>
<protein>
    <submittedName>
        <fullName evidence="2">Uncharacterized protein</fullName>
    </submittedName>
</protein>
<feature type="region of interest" description="Disordered" evidence="1">
    <location>
        <begin position="40"/>
        <end position="70"/>
    </location>
</feature>
<keyword evidence="3" id="KW-1185">Reference proteome</keyword>
<feature type="compositionally biased region" description="Basic and acidic residues" evidence="1">
    <location>
        <begin position="46"/>
        <end position="55"/>
    </location>
</feature>
<organism evidence="2 3">
    <name type="scientific">Actinocorallia longicatena</name>
    <dbReference type="NCBI Taxonomy" id="111803"/>
    <lineage>
        <taxon>Bacteria</taxon>
        <taxon>Bacillati</taxon>
        <taxon>Actinomycetota</taxon>
        <taxon>Actinomycetes</taxon>
        <taxon>Streptosporangiales</taxon>
        <taxon>Thermomonosporaceae</taxon>
        <taxon>Actinocorallia</taxon>
    </lineage>
</organism>
<name>A0ABP6PWW6_9ACTN</name>
<sequence>MGRVAFDDLRGPAIAPAAAARPWIGELGDEACYRFTPTSLSGRRIRNPEGRRHPETGSAPNTGHAALLPR</sequence>
<comment type="caution">
    <text evidence="2">The sequence shown here is derived from an EMBL/GenBank/DDBJ whole genome shotgun (WGS) entry which is preliminary data.</text>
</comment>
<accession>A0ABP6PWW6</accession>
<dbReference type="EMBL" id="BAAAUV010000001">
    <property type="protein sequence ID" value="GAA3193944.1"/>
    <property type="molecule type" value="Genomic_DNA"/>
</dbReference>
<dbReference type="Proteomes" id="UP001501237">
    <property type="component" value="Unassembled WGS sequence"/>
</dbReference>
<gene>
    <name evidence="2" type="ORF">GCM10010468_03490</name>
</gene>
<proteinExistence type="predicted"/>
<evidence type="ECO:0000313" key="3">
    <source>
        <dbReference type="Proteomes" id="UP001501237"/>
    </source>
</evidence>
<reference evidence="3" key="1">
    <citation type="journal article" date="2019" name="Int. J. Syst. Evol. Microbiol.">
        <title>The Global Catalogue of Microorganisms (GCM) 10K type strain sequencing project: providing services to taxonomists for standard genome sequencing and annotation.</title>
        <authorList>
            <consortium name="The Broad Institute Genomics Platform"/>
            <consortium name="The Broad Institute Genome Sequencing Center for Infectious Disease"/>
            <person name="Wu L."/>
            <person name="Ma J."/>
        </authorList>
    </citation>
    <scope>NUCLEOTIDE SEQUENCE [LARGE SCALE GENOMIC DNA]</scope>
    <source>
        <strain evidence="3">JCM 9377</strain>
    </source>
</reference>
<evidence type="ECO:0000256" key="1">
    <source>
        <dbReference type="SAM" id="MobiDB-lite"/>
    </source>
</evidence>